<evidence type="ECO:0000313" key="2">
    <source>
        <dbReference type="Proteomes" id="UP000198855"/>
    </source>
</evidence>
<dbReference type="EMBL" id="FOMT01000004">
    <property type="protein sequence ID" value="SFE83119.1"/>
    <property type="molecule type" value="Genomic_DNA"/>
</dbReference>
<dbReference type="RefSeq" id="WP_091188405.1">
    <property type="nucleotide sequence ID" value="NZ_FOMT01000004.1"/>
</dbReference>
<sequence length="72" mass="8687">MMKIITFKDRSVPVYYVNEQAASVEQLHHKLVEMEFNFDFRKKWKRISKVEVVRDVAIFQYNDGTKLYLEVS</sequence>
<proteinExistence type="predicted"/>
<organism evidence="1 2">
    <name type="scientific">Paenibacillus catalpae</name>
    <dbReference type="NCBI Taxonomy" id="1045775"/>
    <lineage>
        <taxon>Bacteria</taxon>
        <taxon>Bacillati</taxon>
        <taxon>Bacillota</taxon>
        <taxon>Bacilli</taxon>
        <taxon>Bacillales</taxon>
        <taxon>Paenibacillaceae</taxon>
        <taxon>Paenibacillus</taxon>
    </lineage>
</organism>
<protein>
    <submittedName>
        <fullName evidence="1">Uncharacterized protein</fullName>
    </submittedName>
</protein>
<accession>A0A1I2DRV1</accession>
<gene>
    <name evidence="1" type="ORF">SAMN05216378_4238</name>
</gene>
<evidence type="ECO:0000313" key="1">
    <source>
        <dbReference type="EMBL" id="SFE83119.1"/>
    </source>
</evidence>
<dbReference type="OrthoDB" id="2662826at2"/>
<keyword evidence="2" id="KW-1185">Reference proteome</keyword>
<dbReference type="AlphaFoldDB" id="A0A1I2DRV1"/>
<name>A0A1I2DRV1_9BACL</name>
<reference evidence="2" key="1">
    <citation type="submission" date="2016-10" db="EMBL/GenBank/DDBJ databases">
        <authorList>
            <person name="Varghese N."/>
            <person name="Submissions S."/>
        </authorList>
    </citation>
    <scope>NUCLEOTIDE SEQUENCE [LARGE SCALE GENOMIC DNA]</scope>
    <source>
        <strain evidence="2">CGMCC 1.10784</strain>
    </source>
</reference>
<dbReference type="Proteomes" id="UP000198855">
    <property type="component" value="Unassembled WGS sequence"/>
</dbReference>